<gene>
    <name evidence="3" type="ordered locus">Slip_2087</name>
</gene>
<dbReference type="KEGG" id="slp:Slip_2087"/>
<name>D7CIV6_SYNLT</name>
<dbReference type="OrthoDB" id="9803333at2"/>
<dbReference type="Pfam" id="PF13561">
    <property type="entry name" value="adh_short_C2"/>
    <property type="match status" value="1"/>
</dbReference>
<evidence type="ECO:0000313" key="3">
    <source>
        <dbReference type="EMBL" id="ADI02834.1"/>
    </source>
</evidence>
<dbReference type="Proteomes" id="UP000000378">
    <property type="component" value="Chromosome"/>
</dbReference>
<dbReference type="InterPro" id="IPR036291">
    <property type="entry name" value="NAD(P)-bd_dom_sf"/>
</dbReference>
<proteinExistence type="inferred from homology"/>
<dbReference type="SUPFAM" id="SSF51735">
    <property type="entry name" value="NAD(P)-binding Rossmann-fold domains"/>
    <property type="match status" value="1"/>
</dbReference>
<evidence type="ECO:0000256" key="1">
    <source>
        <dbReference type="ARBA" id="ARBA00006484"/>
    </source>
</evidence>
<dbReference type="PRINTS" id="PR00081">
    <property type="entry name" value="GDHRDH"/>
</dbReference>
<keyword evidence="2" id="KW-0560">Oxidoreductase</keyword>
<dbReference type="STRING" id="643648.Slip_2087"/>
<dbReference type="GO" id="GO:0030497">
    <property type="term" value="P:fatty acid elongation"/>
    <property type="evidence" value="ECO:0007669"/>
    <property type="project" value="TreeGrafter"/>
</dbReference>
<organism evidence="3 4">
    <name type="scientific">Syntrophothermus lipocalidus (strain DSM 12680 / TGB-C1)</name>
    <dbReference type="NCBI Taxonomy" id="643648"/>
    <lineage>
        <taxon>Bacteria</taxon>
        <taxon>Bacillati</taxon>
        <taxon>Bacillota</taxon>
        <taxon>Clostridia</taxon>
        <taxon>Eubacteriales</taxon>
        <taxon>Syntrophomonadaceae</taxon>
        <taxon>Syntrophothermus</taxon>
    </lineage>
</organism>
<reference evidence="3 4" key="2">
    <citation type="journal article" date="2010" name="Stand. Genomic Sci.">
        <title>Complete genome sequence of Syntrophothermus lipocalidus type strain (TGB-C1).</title>
        <authorList>
            <person name="Djao O.D."/>
            <person name="Zhang X."/>
            <person name="Lucas S."/>
            <person name="Lapidus A."/>
            <person name="Del Rio T.G."/>
            <person name="Nolan M."/>
            <person name="Tice H."/>
            <person name="Cheng J.F."/>
            <person name="Han C."/>
            <person name="Tapia R."/>
            <person name="Goodwin L."/>
            <person name="Pitluck S."/>
            <person name="Liolios K."/>
            <person name="Ivanova N."/>
            <person name="Mavromatis K."/>
            <person name="Mikhailova N."/>
            <person name="Ovchinnikova G."/>
            <person name="Pati A."/>
            <person name="Brambilla E."/>
            <person name="Chen A."/>
            <person name="Palaniappan K."/>
            <person name="Land M."/>
            <person name="Hauser L."/>
            <person name="Chang Y.J."/>
            <person name="Jeffries C.D."/>
            <person name="Rohde M."/>
            <person name="Sikorski J."/>
            <person name="Spring S."/>
            <person name="Goker M."/>
            <person name="Detter J.C."/>
            <person name="Woyke T."/>
            <person name="Bristow J."/>
            <person name="Eisen J.A."/>
            <person name="Markowitz V."/>
            <person name="Hugenholtz P."/>
            <person name="Kyrpides N.C."/>
            <person name="Klenk H.P."/>
        </authorList>
    </citation>
    <scope>NUCLEOTIDE SEQUENCE [LARGE SCALE GENOMIC DNA]</scope>
    <source>
        <strain evidence="4">DSM 12680 / TGB-C1</strain>
    </source>
</reference>
<dbReference type="Gene3D" id="3.40.50.720">
    <property type="entry name" value="NAD(P)-binding Rossmann-like Domain"/>
    <property type="match status" value="1"/>
</dbReference>
<dbReference type="eggNOG" id="COG1028">
    <property type="taxonomic scope" value="Bacteria"/>
</dbReference>
<dbReference type="HOGENOM" id="CLU_010194_1_1_9"/>
<dbReference type="GO" id="GO:0016616">
    <property type="term" value="F:oxidoreductase activity, acting on the CH-OH group of donors, NAD or NADP as acceptor"/>
    <property type="evidence" value="ECO:0007669"/>
    <property type="project" value="TreeGrafter"/>
</dbReference>
<comment type="similarity">
    <text evidence="1">Belongs to the short-chain dehydrogenases/reductases (SDR) family.</text>
</comment>
<dbReference type="EMBL" id="CP002048">
    <property type="protein sequence ID" value="ADI02834.1"/>
    <property type="molecule type" value="Genomic_DNA"/>
</dbReference>
<evidence type="ECO:0000256" key="2">
    <source>
        <dbReference type="ARBA" id="ARBA00023002"/>
    </source>
</evidence>
<reference evidence="4" key="1">
    <citation type="journal article" date="2010" name="Stand. Genomic Sci.">
        <title>Complete genome sequence of Syntrophothermus lipocalidus type strain (TGB-C1T).</title>
        <authorList>
            <consortium name="US DOE Joint Genome Institute (JGI-PGF)"/>
            <person name="Djao O."/>
            <person name="Zhang X."/>
            <person name="Lucas S."/>
            <person name="Lapidus A."/>
            <person name="Glavina Del Rio T."/>
            <person name="Nolan M."/>
            <person name="Tice H."/>
            <person name="Cheng J."/>
            <person name="Han C."/>
            <person name="Tapia R."/>
            <person name="Goodwin L."/>
            <person name="Pitluck S."/>
            <person name="Liolios K."/>
            <person name="Ivanova N."/>
            <person name="Mavromatis K."/>
            <person name="Mikhailova N."/>
            <person name="Ovchinnikova G."/>
            <person name="Pati A."/>
            <person name="Brambilla E."/>
            <person name="Chen A."/>
            <person name="Palaniappan K."/>
            <person name="Land M."/>
            <person name="Hauser L."/>
            <person name="Chang Y."/>
            <person name="Jeffries C."/>
            <person name="Rohde M."/>
            <person name="Sikorski J."/>
            <person name="Spring S."/>
            <person name="Goker M."/>
            <person name="Detter J."/>
            <person name="Woyke T."/>
            <person name="Bristow J."/>
            <person name="Eisen J."/>
            <person name="Markowitz V."/>
            <person name="Hugenholtz P."/>
            <person name="Kyrpides N."/>
            <person name="Klenk H."/>
        </authorList>
    </citation>
    <scope>NUCLEOTIDE SEQUENCE [LARGE SCALE GENOMIC DNA]</scope>
    <source>
        <strain evidence="4">DSM 12680 / TGB-C1</strain>
    </source>
</reference>
<dbReference type="NCBIfam" id="NF006070">
    <property type="entry name" value="PRK08213.1"/>
    <property type="match status" value="1"/>
</dbReference>
<dbReference type="RefSeq" id="WP_013176236.1">
    <property type="nucleotide sequence ID" value="NC_014220.1"/>
</dbReference>
<protein>
    <submittedName>
        <fullName evidence="3">Short-chain dehydrogenase/reductase SDR</fullName>
    </submittedName>
</protein>
<dbReference type="PANTHER" id="PTHR42760">
    <property type="entry name" value="SHORT-CHAIN DEHYDROGENASES/REDUCTASES FAMILY MEMBER"/>
    <property type="match status" value="1"/>
</dbReference>
<accession>D7CIV6</accession>
<dbReference type="InterPro" id="IPR002347">
    <property type="entry name" value="SDR_fam"/>
</dbReference>
<sequence>MRNVKELFDLSGQVAIVTGGAAGIGVQMAYALGEAGANLVIAARKLDRCEEAAQRMEKELGVKVMPARCDVSKAEEIDLLYEQVMKEFGRVDILVNNSGATWGAPSLDYPIDGWNKVINTNVTGSWLMCQKAGQIMAKQMYGRIINLASLAAFVGAKAEIMDAVAYQASKAAIAGLTKDLAVKWAKYNITVNALAPGWFPTKMTQGTLDKSEQLMLEYIPMGRFGGDDELKAATLFLASPGASYCTGVVLSVDGGWVAM</sequence>
<dbReference type="PRINTS" id="PR00080">
    <property type="entry name" value="SDRFAMILY"/>
</dbReference>
<dbReference type="FunFam" id="3.40.50.720:FF:000084">
    <property type="entry name" value="Short-chain dehydrogenase reductase"/>
    <property type="match status" value="1"/>
</dbReference>
<dbReference type="PANTHER" id="PTHR42760:SF40">
    <property type="entry name" value="3-OXOACYL-[ACYL-CARRIER-PROTEIN] REDUCTASE, CHLOROPLASTIC"/>
    <property type="match status" value="1"/>
</dbReference>
<keyword evidence="4" id="KW-1185">Reference proteome</keyword>
<evidence type="ECO:0000313" key="4">
    <source>
        <dbReference type="Proteomes" id="UP000000378"/>
    </source>
</evidence>
<dbReference type="GO" id="GO:0008206">
    <property type="term" value="P:bile acid metabolic process"/>
    <property type="evidence" value="ECO:0007669"/>
    <property type="project" value="UniProtKB-ARBA"/>
</dbReference>
<dbReference type="AlphaFoldDB" id="D7CIV6"/>